<dbReference type="Proteomes" id="UP000294824">
    <property type="component" value="Unassembled WGS sequence"/>
</dbReference>
<accession>A0A4R8MJH9</accession>
<dbReference type="InterPro" id="IPR013545">
    <property type="entry name" value="T2SS_protein-GspG_C"/>
</dbReference>
<keyword evidence="1" id="KW-0472">Membrane</keyword>
<evidence type="ECO:0000259" key="2">
    <source>
        <dbReference type="Pfam" id="PF08334"/>
    </source>
</evidence>
<keyword evidence="4" id="KW-1185">Reference proteome</keyword>
<dbReference type="SUPFAM" id="SSF54523">
    <property type="entry name" value="Pili subunits"/>
    <property type="match status" value="1"/>
</dbReference>
<dbReference type="InterPro" id="IPR045584">
    <property type="entry name" value="Pilin-like"/>
</dbReference>
<evidence type="ECO:0000313" key="3">
    <source>
        <dbReference type="EMBL" id="TDY64787.1"/>
    </source>
</evidence>
<dbReference type="EMBL" id="SORL01000007">
    <property type="protein sequence ID" value="TDY64787.1"/>
    <property type="molecule type" value="Genomic_DNA"/>
</dbReference>
<gene>
    <name evidence="3" type="ORF">DFQ06_1710</name>
</gene>
<evidence type="ECO:0000313" key="4">
    <source>
        <dbReference type="Proteomes" id="UP000294824"/>
    </source>
</evidence>
<evidence type="ECO:0000256" key="1">
    <source>
        <dbReference type="SAM" id="Phobius"/>
    </source>
</evidence>
<comment type="caution">
    <text evidence="3">The sequence shown here is derived from an EMBL/GenBank/DDBJ whole genome shotgun (WGS) entry which is preliminary data.</text>
</comment>
<reference evidence="3 4" key="1">
    <citation type="submission" date="2019-03" db="EMBL/GenBank/DDBJ databases">
        <title>Genomic Encyclopedia of Type Strains, Phase III (KMG-III): the genomes of soil and plant-associated and newly described type strains.</title>
        <authorList>
            <person name="Whitman W."/>
        </authorList>
    </citation>
    <scope>NUCLEOTIDE SEQUENCE [LARGE SCALE GENOMIC DNA]</scope>
    <source>
        <strain evidence="3 4">CECT 8301</strain>
    </source>
</reference>
<sequence length="155" mass="18321">MWLLLAELIADLLLLFQDIKFWLKKRKRRKFEKEHGLPKKFMLYPSQKIMLIVFPISLILFISWGLLFTDSNQDSTRGKIIELAKILEKEKQDIGRYPEKIGDVVRNNPLRQNVIFDSWKQEFHYEPLNNGTEFKLQSLGSDGELDTSDDVKHNK</sequence>
<name>A0A4R8MJH9_9FLAO</name>
<feature type="transmembrane region" description="Helical" evidence="1">
    <location>
        <begin position="49"/>
        <end position="67"/>
    </location>
</feature>
<keyword evidence="1" id="KW-1133">Transmembrane helix</keyword>
<dbReference type="AlphaFoldDB" id="A0A4R8MJH9"/>
<organism evidence="3 4">
    <name type="scientific">Algibacter lectus</name>
    <dbReference type="NCBI Taxonomy" id="221126"/>
    <lineage>
        <taxon>Bacteria</taxon>
        <taxon>Pseudomonadati</taxon>
        <taxon>Bacteroidota</taxon>
        <taxon>Flavobacteriia</taxon>
        <taxon>Flavobacteriales</taxon>
        <taxon>Flavobacteriaceae</taxon>
        <taxon>Algibacter</taxon>
    </lineage>
</organism>
<dbReference type="RefSeq" id="WP_133967096.1">
    <property type="nucleotide sequence ID" value="NZ_CP151840.1"/>
</dbReference>
<dbReference type="Pfam" id="PF08334">
    <property type="entry name" value="T2SSG"/>
    <property type="match status" value="1"/>
</dbReference>
<feature type="domain" description="Type II secretion system protein GspG C-terminal" evidence="2">
    <location>
        <begin position="70"/>
        <end position="150"/>
    </location>
</feature>
<dbReference type="Gene3D" id="3.30.700.10">
    <property type="entry name" value="Glycoprotein, Type 4 Pilin"/>
    <property type="match status" value="1"/>
</dbReference>
<proteinExistence type="predicted"/>
<keyword evidence="1" id="KW-0812">Transmembrane</keyword>
<protein>
    <submittedName>
        <fullName evidence="3">Type II secretion system (T2SS) protein G</fullName>
    </submittedName>
</protein>